<name>A0ABT2GRK0_9MICO</name>
<protein>
    <submittedName>
        <fullName evidence="6">Gfo/Idh/MocA family oxidoreductase</fullName>
    </submittedName>
</protein>
<proteinExistence type="predicted"/>
<dbReference type="Pfam" id="PF22725">
    <property type="entry name" value="GFO_IDH_MocA_C3"/>
    <property type="match status" value="1"/>
</dbReference>
<dbReference type="Gene3D" id="3.40.50.720">
    <property type="entry name" value="NAD(P)-binding Rossmann-like Domain"/>
    <property type="match status" value="1"/>
</dbReference>
<dbReference type="Gene3D" id="3.30.360.10">
    <property type="entry name" value="Dihydrodipicolinate Reductase, domain 2"/>
    <property type="match status" value="1"/>
</dbReference>
<reference evidence="6" key="1">
    <citation type="submission" date="2022-08" db="EMBL/GenBank/DDBJ databases">
        <authorList>
            <person name="Deng Y."/>
            <person name="Han X.-F."/>
            <person name="Zhang Y.-Q."/>
        </authorList>
    </citation>
    <scope>NUCLEOTIDE SEQUENCE</scope>
    <source>
        <strain evidence="6">CPCC 205763</strain>
    </source>
</reference>
<keyword evidence="7" id="KW-1185">Reference proteome</keyword>
<keyword evidence="2" id="KW-0520">NAD</keyword>
<evidence type="ECO:0000259" key="4">
    <source>
        <dbReference type="Pfam" id="PF01408"/>
    </source>
</evidence>
<dbReference type="InterPro" id="IPR055170">
    <property type="entry name" value="GFO_IDH_MocA-like_dom"/>
</dbReference>
<comment type="caution">
    <text evidence="6">The sequence shown here is derived from an EMBL/GenBank/DDBJ whole genome shotgun (WGS) entry which is preliminary data.</text>
</comment>
<evidence type="ECO:0000256" key="2">
    <source>
        <dbReference type="ARBA" id="ARBA00023027"/>
    </source>
</evidence>
<accession>A0ABT2GRK0</accession>
<dbReference type="RefSeq" id="WP_259508172.1">
    <property type="nucleotide sequence ID" value="NZ_JANLCM010000002.1"/>
</dbReference>
<dbReference type="SUPFAM" id="SSF51735">
    <property type="entry name" value="NAD(P)-binding Rossmann-fold domains"/>
    <property type="match status" value="1"/>
</dbReference>
<dbReference type="Pfam" id="PF01408">
    <property type="entry name" value="GFO_IDH_MocA"/>
    <property type="match status" value="1"/>
</dbReference>
<dbReference type="InterPro" id="IPR036291">
    <property type="entry name" value="NAD(P)-bd_dom_sf"/>
</dbReference>
<feature type="region of interest" description="Disordered" evidence="3">
    <location>
        <begin position="340"/>
        <end position="377"/>
    </location>
</feature>
<sequence>MTRIGILGSGFIAECYADALTDVRSAELVANYSRTPSSASRLATRWSIPRTHDSIDALCADPEVELVIVALPNELHVEAVRAAARHGKGVICTKPLARTGPEAASILAIVRSAGIWHGYAESSVFSPNIAKAHEMVAAGGIGSVLTMRAREGHSGPHAPHFWDASTAGGGALLDMGCHTVESARHFFGKDNPVVEVMAWGATLVHGDKTTGEDTAVAWLRFEGGQLATIESSWIEKGGMSLRHEFIGSGGRIVTDTSQTPVYGFITSPVGYLVEKSDADTGWVYPVPEETRAYGFSQQFRHFLDRFEQGIAPSETFDDGVIVNTIIDACYRSMRTRQWEPVESPAVVTAPSAAGSDSAPGTPPAATEAAPAPAAPATSGYAPIAPGAAFTTPATSTAATEGIAL</sequence>
<keyword evidence="1" id="KW-0560">Oxidoreductase</keyword>
<evidence type="ECO:0000259" key="5">
    <source>
        <dbReference type="Pfam" id="PF22725"/>
    </source>
</evidence>
<feature type="domain" description="GFO/IDH/MocA-like oxidoreductase" evidence="5">
    <location>
        <begin position="130"/>
        <end position="252"/>
    </location>
</feature>
<dbReference type="SUPFAM" id="SSF55347">
    <property type="entry name" value="Glyceraldehyde-3-phosphate dehydrogenase-like, C-terminal domain"/>
    <property type="match status" value="1"/>
</dbReference>
<dbReference type="EMBL" id="JANLCM010000002">
    <property type="protein sequence ID" value="MCS5718850.1"/>
    <property type="molecule type" value="Genomic_DNA"/>
</dbReference>
<dbReference type="InterPro" id="IPR050463">
    <property type="entry name" value="Gfo/Idh/MocA_oxidrdct_glycsds"/>
</dbReference>
<dbReference type="PANTHER" id="PTHR43818:SF11">
    <property type="entry name" value="BCDNA.GH03377"/>
    <property type="match status" value="1"/>
</dbReference>
<gene>
    <name evidence="6" type="ORF">N1027_11960</name>
</gene>
<dbReference type="PANTHER" id="PTHR43818">
    <property type="entry name" value="BCDNA.GH03377"/>
    <property type="match status" value="1"/>
</dbReference>
<evidence type="ECO:0000313" key="6">
    <source>
        <dbReference type="EMBL" id="MCS5718850.1"/>
    </source>
</evidence>
<dbReference type="Proteomes" id="UP001165584">
    <property type="component" value="Unassembled WGS sequence"/>
</dbReference>
<evidence type="ECO:0000256" key="1">
    <source>
        <dbReference type="ARBA" id="ARBA00023002"/>
    </source>
</evidence>
<feature type="compositionally biased region" description="Low complexity" evidence="3">
    <location>
        <begin position="348"/>
        <end position="377"/>
    </location>
</feature>
<evidence type="ECO:0000256" key="3">
    <source>
        <dbReference type="SAM" id="MobiDB-lite"/>
    </source>
</evidence>
<organism evidence="6 7">
    <name type="scientific">Herbiconiux aconitum</name>
    <dbReference type="NCBI Taxonomy" id="2970913"/>
    <lineage>
        <taxon>Bacteria</taxon>
        <taxon>Bacillati</taxon>
        <taxon>Actinomycetota</taxon>
        <taxon>Actinomycetes</taxon>
        <taxon>Micrococcales</taxon>
        <taxon>Microbacteriaceae</taxon>
        <taxon>Herbiconiux</taxon>
    </lineage>
</organism>
<feature type="domain" description="Gfo/Idh/MocA-like oxidoreductase N-terminal" evidence="4">
    <location>
        <begin position="3"/>
        <end position="114"/>
    </location>
</feature>
<evidence type="ECO:0000313" key="7">
    <source>
        <dbReference type="Proteomes" id="UP001165584"/>
    </source>
</evidence>
<dbReference type="InterPro" id="IPR000683">
    <property type="entry name" value="Gfo/Idh/MocA-like_OxRdtase_N"/>
</dbReference>